<dbReference type="PANTHER" id="PTHR39189">
    <property type="entry name" value="UPF0173 METAL-DEPENDENT HYDROLASE YTKL"/>
    <property type="match status" value="1"/>
</dbReference>
<dbReference type="AlphaFoldDB" id="A0A554LIY6"/>
<dbReference type="EMBL" id="VMGK01000013">
    <property type="protein sequence ID" value="TSC92807.1"/>
    <property type="molecule type" value="Genomic_DNA"/>
</dbReference>
<evidence type="ECO:0000313" key="2">
    <source>
        <dbReference type="Proteomes" id="UP000315689"/>
    </source>
</evidence>
<dbReference type="Pfam" id="PF13483">
    <property type="entry name" value="Lactamase_B_3"/>
    <property type="match status" value="1"/>
</dbReference>
<evidence type="ECO:0000313" key="1">
    <source>
        <dbReference type="EMBL" id="TSC92807.1"/>
    </source>
</evidence>
<dbReference type="Proteomes" id="UP000315689">
    <property type="component" value="Unassembled WGS sequence"/>
</dbReference>
<comment type="caution">
    <text evidence="1">The sequence shown here is derived from an EMBL/GenBank/DDBJ whole genome shotgun (WGS) entry which is preliminary data.</text>
</comment>
<accession>A0A554LIY6</accession>
<proteinExistence type="predicted"/>
<gene>
    <name evidence="1" type="ORF">CEN89_437</name>
</gene>
<dbReference type="GO" id="GO:0016787">
    <property type="term" value="F:hydrolase activity"/>
    <property type="evidence" value="ECO:0007669"/>
    <property type="project" value="UniProtKB-KW"/>
</dbReference>
<protein>
    <submittedName>
        <fullName evidence="1">Zn-dependent hydrolase of the beta-lactamase fold-like protein</fullName>
    </submittedName>
</protein>
<sequence length="158" mass="17797">MNISWMSEDRFRIKDKKATVVTGEKIKINDIYLEGPGEFEVANVECYGVAKNLYALELEDLKIAFIGKVKKEPSEKELEKLGEIDILIIWVGGQNGFGIDKAKKIMSELEPKIIIPWDGQGLGKFCAENKCEPAIDLLKIRKSDLAEETKIIVLKAKK</sequence>
<dbReference type="Gene3D" id="3.60.15.10">
    <property type="entry name" value="Ribonuclease Z/Hydroxyacylglutathione hydrolase-like"/>
    <property type="match status" value="1"/>
</dbReference>
<name>A0A554LIY6_9BACT</name>
<dbReference type="PANTHER" id="PTHR39189:SF1">
    <property type="entry name" value="UPF0173 METAL-DEPENDENT HYDROLASE YTKL"/>
    <property type="match status" value="1"/>
</dbReference>
<organism evidence="1 2">
    <name type="scientific">Candidatus Berkelbacteria bacterium Licking1014_7</name>
    <dbReference type="NCBI Taxonomy" id="2017147"/>
    <lineage>
        <taxon>Bacteria</taxon>
        <taxon>Candidatus Berkelbacteria</taxon>
    </lineage>
</organism>
<reference evidence="1 2" key="1">
    <citation type="submission" date="2017-07" db="EMBL/GenBank/DDBJ databases">
        <title>Mechanisms for carbon and nitrogen cycling indicate functional differentiation within the Candidate Phyla Radiation.</title>
        <authorList>
            <person name="Danczak R.E."/>
            <person name="Johnston M.D."/>
            <person name="Kenah C."/>
            <person name="Slattery M."/>
            <person name="Wrighton K.C."/>
            <person name="Wilkins M.J."/>
        </authorList>
    </citation>
    <scope>NUCLEOTIDE SEQUENCE [LARGE SCALE GENOMIC DNA]</scope>
    <source>
        <strain evidence="1">Licking1014_7</strain>
    </source>
</reference>
<dbReference type="InterPro" id="IPR036866">
    <property type="entry name" value="RibonucZ/Hydroxyglut_hydro"/>
</dbReference>
<keyword evidence="1" id="KW-0378">Hydrolase</keyword>